<gene>
    <name evidence="1" type="ORF">US42_C0016G0004</name>
</gene>
<evidence type="ECO:0000313" key="2">
    <source>
        <dbReference type="Proteomes" id="UP000034849"/>
    </source>
</evidence>
<sequence>MEETVMTPIDKFVSILKPLLLAGCGIELTTEEASIVANTLTDFFEALALIEHKKDCPKKEKLEEYLRQKWGGKRKINMTINNHDDLN</sequence>
<organism evidence="1 2">
    <name type="scientific">Candidatus Magasanikbacteria bacterium GW2011_GWC2_37_14</name>
    <dbReference type="NCBI Taxonomy" id="1619046"/>
    <lineage>
        <taxon>Bacteria</taxon>
        <taxon>Candidatus Magasanikiibacteriota</taxon>
    </lineage>
</organism>
<accession>A0A0G0IS68</accession>
<reference evidence="1 2" key="1">
    <citation type="journal article" date="2015" name="Nature">
        <title>rRNA introns, odd ribosomes, and small enigmatic genomes across a large radiation of phyla.</title>
        <authorList>
            <person name="Brown C.T."/>
            <person name="Hug L.A."/>
            <person name="Thomas B.C."/>
            <person name="Sharon I."/>
            <person name="Castelle C.J."/>
            <person name="Singh A."/>
            <person name="Wilkins M.J."/>
            <person name="Williams K.H."/>
            <person name="Banfield J.F."/>
        </authorList>
    </citation>
    <scope>NUCLEOTIDE SEQUENCE [LARGE SCALE GENOMIC DNA]</scope>
</reference>
<dbReference type="AlphaFoldDB" id="A0A0G0IS68"/>
<name>A0A0G0IS68_9BACT</name>
<proteinExistence type="predicted"/>
<comment type="caution">
    <text evidence="1">The sequence shown here is derived from an EMBL/GenBank/DDBJ whole genome shotgun (WGS) entry which is preliminary data.</text>
</comment>
<protein>
    <submittedName>
        <fullName evidence="1">Uncharacterized protein</fullName>
    </submittedName>
</protein>
<dbReference type="STRING" id="1619046.US42_C0016G0004"/>
<dbReference type="Proteomes" id="UP000034849">
    <property type="component" value="Unassembled WGS sequence"/>
</dbReference>
<dbReference type="EMBL" id="LBSX01000016">
    <property type="protein sequence ID" value="KKQ27019.1"/>
    <property type="molecule type" value="Genomic_DNA"/>
</dbReference>
<evidence type="ECO:0000313" key="1">
    <source>
        <dbReference type="EMBL" id="KKQ27019.1"/>
    </source>
</evidence>